<sequence>MAVVNFEIFKVLGTLSENKDGWKKQLTCTSWGRYNPKFDLRSWDSEYTGMTKGVTLTLEEILALKELLNSVDLEQAMQESLEERAAAKAAAKAAEKAEEKSE</sequence>
<dbReference type="RefSeq" id="WP_028255771.1">
    <property type="nucleotide sequence ID" value="NZ_CALXQD010000003.1"/>
</dbReference>
<protein>
    <recommendedName>
        <fullName evidence="2">Transcriptional coactivator p15 (PC4) C-terminal domain-containing protein</fullName>
    </recommendedName>
</protein>
<dbReference type="Pfam" id="PF02229">
    <property type="entry name" value="PC4"/>
    <property type="match status" value="1"/>
</dbReference>
<name>A0ABS2GDC4_9FIRM</name>
<comment type="caution">
    <text evidence="3">The sequence shown here is derived from an EMBL/GenBank/DDBJ whole genome shotgun (WGS) entry which is preliminary data.</text>
</comment>
<evidence type="ECO:0000313" key="4">
    <source>
        <dbReference type="Proteomes" id="UP000707138"/>
    </source>
</evidence>
<dbReference type="Gene3D" id="2.30.31.70">
    <property type="match status" value="1"/>
</dbReference>
<keyword evidence="4" id="KW-1185">Reference proteome</keyword>
<feature type="domain" description="Transcriptional coactivator p15 (PC4) C-terminal" evidence="2">
    <location>
        <begin position="20"/>
        <end position="66"/>
    </location>
</feature>
<dbReference type="InterPro" id="IPR003173">
    <property type="entry name" value="PC4_C"/>
</dbReference>
<evidence type="ECO:0000259" key="2">
    <source>
        <dbReference type="Pfam" id="PF02229"/>
    </source>
</evidence>
<accession>A0ABS2GDC4</accession>
<dbReference type="Proteomes" id="UP000707138">
    <property type="component" value="Unassembled WGS sequence"/>
</dbReference>
<reference evidence="3 4" key="1">
    <citation type="journal article" date="2021" name="Sci. Rep.">
        <title>The distribution of antibiotic resistance genes in chicken gut microbiota commensals.</title>
        <authorList>
            <person name="Juricova H."/>
            <person name="Matiasovicova J."/>
            <person name="Kubasova T."/>
            <person name="Cejkova D."/>
            <person name="Rychlik I."/>
        </authorList>
    </citation>
    <scope>NUCLEOTIDE SEQUENCE [LARGE SCALE GENOMIC DNA]</scope>
    <source>
        <strain evidence="3 4">An537</strain>
    </source>
</reference>
<organism evidence="3 4">
    <name type="scientific">Veillonella magna</name>
    <dbReference type="NCBI Taxonomy" id="464322"/>
    <lineage>
        <taxon>Bacteria</taxon>
        <taxon>Bacillati</taxon>
        <taxon>Bacillota</taxon>
        <taxon>Negativicutes</taxon>
        <taxon>Veillonellales</taxon>
        <taxon>Veillonellaceae</taxon>
        <taxon>Veillonella</taxon>
    </lineage>
</organism>
<keyword evidence="1" id="KW-0175">Coiled coil</keyword>
<feature type="coiled-coil region" evidence="1">
    <location>
        <begin position="64"/>
        <end position="97"/>
    </location>
</feature>
<dbReference type="EMBL" id="JACJLA010000002">
    <property type="protein sequence ID" value="MBM6912001.1"/>
    <property type="molecule type" value="Genomic_DNA"/>
</dbReference>
<gene>
    <name evidence="3" type="ORF">H6A01_01485</name>
</gene>
<evidence type="ECO:0000256" key="1">
    <source>
        <dbReference type="SAM" id="Coils"/>
    </source>
</evidence>
<proteinExistence type="predicted"/>
<evidence type="ECO:0000313" key="3">
    <source>
        <dbReference type="EMBL" id="MBM6912001.1"/>
    </source>
</evidence>